<dbReference type="AlphaFoldDB" id="S9W901"/>
<proteinExistence type="predicted"/>
<reference evidence="3 4" key="1">
    <citation type="journal article" date="2013" name="PLoS ONE">
        <title>Predicting the Proteins of Angomonas deanei, Strigomonas culicis and Their Respective Endosymbionts Reveals New Aspects of the Trypanosomatidae Family.</title>
        <authorList>
            <person name="Motta M.C."/>
            <person name="Martins A.C."/>
            <person name="de Souza S.S."/>
            <person name="Catta-Preta C.M."/>
            <person name="Silva R."/>
            <person name="Klein C.C."/>
            <person name="de Almeida L.G."/>
            <person name="de Lima Cunha O."/>
            <person name="Ciapina L.P."/>
            <person name="Brocchi M."/>
            <person name="Colabardini A.C."/>
            <person name="de Araujo Lima B."/>
            <person name="Machado C.R."/>
            <person name="de Almeida Soares C.M."/>
            <person name="Probst C.M."/>
            <person name="de Menezes C.B."/>
            <person name="Thompson C.E."/>
            <person name="Bartholomeu D.C."/>
            <person name="Gradia D.F."/>
            <person name="Pavoni D.P."/>
            <person name="Grisard E.C."/>
            <person name="Fantinatti-Garboggini F."/>
            <person name="Marchini F.K."/>
            <person name="Rodrigues-Luiz G.F."/>
            <person name="Wagner G."/>
            <person name="Goldman G.H."/>
            <person name="Fietto J.L."/>
            <person name="Elias M.C."/>
            <person name="Goldman M.H."/>
            <person name="Sagot M.F."/>
            <person name="Pereira M."/>
            <person name="Stoco P.H."/>
            <person name="de Mendonca-Neto R.P."/>
            <person name="Teixeira S.M."/>
            <person name="Maciel T.E."/>
            <person name="de Oliveira Mendes T.A."/>
            <person name="Urmenyi T.P."/>
            <person name="de Souza W."/>
            <person name="Schenkman S."/>
            <person name="de Vasconcelos A.T."/>
        </authorList>
    </citation>
    <scope>NUCLEOTIDE SEQUENCE [LARGE SCALE GENOMIC DNA]</scope>
</reference>
<evidence type="ECO:0000256" key="1">
    <source>
        <dbReference type="SAM" id="Phobius"/>
    </source>
</evidence>
<dbReference type="EMBL" id="ATMH01000943">
    <property type="protein sequence ID" value="EPY35731.1"/>
    <property type="molecule type" value="Genomic_DNA"/>
</dbReference>
<organism evidence="3 4">
    <name type="scientific">Strigomonas culicis</name>
    <dbReference type="NCBI Taxonomy" id="28005"/>
    <lineage>
        <taxon>Eukaryota</taxon>
        <taxon>Discoba</taxon>
        <taxon>Euglenozoa</taxon>
        <taxon>Kinetoplastea</taxon>
        <taxon>Metakinetoplastina</taxon>
        <taxon>Trypanosomatida</taxon>
        <taxon>Trypanosomatidae</taxon>
        <taxon>Strigomonadinae</taxon>
        <taxon>Strigomonas</taxon>
    </lineage>
</organism>
<feature type="transmembrane region" description="Helical" evidence="1">
    <location>
        <begin position="41"/>
        <end position="63"/>
    </location>
</feature>
<sequence length="384" mass="43910">MLPYVCFIRYAFVRGRKNFYCSPFSLCCIHIYLCNRGNLHVCSLAFSNYCVCVCSSFFFLIVLTSDFSVILGREIRIVEMKDSIGVARITDKSQENHDEELLRKIMEENTNPIGRFGESITGSLSALYFDYVYASGVLLMGFAFWSAYPSYVRFRHRYIWRYHRKQLMLRRGIFATYHMPKWDKKYLQRIVIPPPPKGDDVTISDILEEEGEASQKPEQSVPNATEQCTEIATQIGATAVSATLDTYSAGKPFERHVLSSKRAAMATFGKSDTGAVEREVSKALRVINEELLSGKAKRFESPSPISFVDVPNAVYHAVKSARSCIVLKETSVHSKAIPPGWEVWWASADEQKRRSFCLFWLTILVFCRFMQDLLDMPEMPDFVQ</sequence>
<keyword evidence="1" id="KW-1133">Transmembrane helix</keyword>
<dbReference type="OrthoDB" id="271784at2759"/>
<keyword evidence="1" id="KW-0472">Membrane</keyword>
<evidence type="ECO:0000313" key="2">
    <source>
        <dbReference type="EMBL" id="EPY23487.1"/>
    </source>
</evidence>
<feature type="transmembrane region" description="Helical" evidence="1">
    <location>
        <begin position="131"/>
        <end position="151"/>
    </location>
</feature>
<evidence type="ECO:0000313" key="4">
    <source>
        <dbReference type="Proteomes" id="UP000015354"/>
    </source>
</evidence>
<evidence type="ECO:0000313" key="3">
    <source>
        <dbReference type="EMBL" id="EPY35731.1"/>
    </source>
</evidence>
<keyword evidence="4" id="KW-1185">Reference proteome</keyword>
<dbReference type="Proteomes" id="UP000015354">
    <property type="component" value="Unassembled WGS sequence"/>
</dbReference>
<dbReference type="EMBL" id="ATMH01007693">
    <property type="protein sequence ID" value="EPY23487.1"/>
    <property type="molecule type" value="Genomic_DNA"/>
</dbReference>
<accession>S9W901</accession>
<name>S9W901_9TRYP</name>
<reference evidence="3" key="2">
    <citation type="submission" date="2013-03" db="EMBL/GenBank/DDBJ databases">
        <authorList>
            <person name="Motta M.C.M."/>
            <person name="Martins A.C.A."/>
            <person name="Preta C.M.C.C."/>
            <person name="Silva R."/>
            <person name="de Souza S.S."/>
            <person name="Klein C.C."/>
            <person name="de Almeida L.G.P."/>
            <person name="Cunha O.L."/>
            <person name="Colabardini A.C."/>
            <person name="Lima B.A."/>
            <person name="Machado C.R."/>
            <person name="Soares C.M.A."/>
            <person name="de Menezes C.B.A."/>
            <person name="Bartolomeu D.C."/>
            <person name="Grisard E.C."/>
            <person name="Fantinatti-Garboggini F."/>
            <person name="Rodrigues-Luiz G.F."/>
            <person name="Wagner G."/>
            <person name="Goldman G.H."/>
            <person name="Fietto J.L.R."/>
            <person name="Ciapina L.P."/>
            <person name="Brocchi M."/>
            <person name="Elias M.C."/>
            <person name="Goldman M.H.S."/>
            <person name="Sagot M.-F."/>
            <person name="Pereira M."/>
            <person name="Stoco P.H."/>
            <person name="Teixeira S.M.R."/>
            <person name="de Mendonca-Neto R.P."/>
            <person name="Maciel T.E.F."/>
            <person name="Mendes T.A.O."/>
            <person name="Urmenyi T.P."/>
            <person name="Teixeira M.M.G."/>
            <person name="de Camargo E.F.P."/>
            <person name="de Sousa W."/>
            <person name="Schenkman S."/>
            <person name="de Vasconcelos A.T.R."/>
        </authorList>
    </citation>
    <scope>NUCLEOTIDE SEQUENCE</scope>
</reference>
<gene>
    <name evidence="3" type="ORF">STCU_00943</name>
    <name evidence="2" type="ORF">STCU_07693</name>
</gene>
<feature type="transmembrane region" description="Helical" evidence="1">
    <location>
        <begin position="356"/>
        <end position="374"/>
    </location>
</feature>
<protein>
    <submittedName>
        <fullName evidence="3">Uncharacterized protein</fullName>
    </submittedName>
</protein>
<comment type="caution">
    <text evidence="3">The sequence shown here is derived from an EMBL/GenBank/DDBJ whole genome shotgun (WGS) entry which is preliminary data.</text>
</comment>
<keyword evidence="1" id="KW-0812">Transmembrane</keyword>